<evidence type="ECO:0008006" key="3">
    <source>
        <dbReference type="Google" id="ProtNLM"/>
    </source>
</evidence>
<gene>
    <name evidence="1" type="ORF">KKP3000_003111</name>
</gene>
<evidence type="ECO:0000313" key="2">
    <source>
        <dbReference type="Proteomes" id="UP001579974"/>
    </source>
</evidence>
<organism evidence="1 2">
    <name type="scientific">Alicyclobacillus fastidiosus</name>
    <dbReference type="NCBI Taxonomy" id="392011"/>
    <lineage>
        <taxon>Bacteria</taxon>
        <taxon>Bacillati</taxon>
        <taxon>Bacillota</taxon>
        <taxon>Bacilli</taxon>
        <taxon>Bacillales</taxon>
        <taxon>Alicyclobacillaceae</taxon>
        <taxon>Alicyclobacillus</taxon>
    </lineage>
</organism>
<evidence type="ECO:0000313" key="1">
    <source>
        <dbReference type="EMBL" id="MFB5193165.1"/>
    </source>
</evidence>
<name>A0ABV5AMC5_9BACL</name>
<keyword evidence="2" id="KW-1185">Reference proteome</keyword>
<sequence>MSLRLEDIGIKGELDRFYELFDDNQPIDDNEPKLSLVFKTQKKYRVGDTFTVQISTGTERVKWGRTYAAVKTGTVIHVGRRFAVLDFGDYRESFFFDELDEKILRWNSRF</sequence>
<proteinExistence type="predicted"/>
<accession>A0ABV5AMC5</accession>
<dbReference type="Proteomes" id="UP001579974">
    <property type="component" value="Unassembled WGS sequence"/>
</dbReference>
<reference evidence="1 2" key="1">
    <citation type="journal article" date="2024" name="Int. J. Mol. Sci.">
        <title>Exploration of Alicyclobacillus spp. Genome in Search of Antibiotic Resistance.</title>
        <authorList>
            <person name="Bucka-Kolendo J."/>
            <person name="Kiousi D.E."/>
            <person name="Dekowska A."/>
            <person name="Mikolajczuk-Szczyrba A."/>
            <person name="Karadedos D.M."/>
            <person name="Michael P."/>
            <person name="Galanis A."/>
            <person name="Sokolowska B."/>
        </authorList>
    </citation>
    <scope>NUCLEOTIDE SEQUENCE [LARGE SCALE GENOMIC DNA]</scope>
    <source>
        <strain evidence="1 2">KKP 3000</strain>
    </source>
</reference>
<dbReference type="EMBL" id="JBDXSU010000044">
    <property type="protein sequence ID" value="MFB5193165.1"/>
    <property type="molecule type" value="Genomic_DNA"/>
</dbReference>
<dbReference type="RefSeq" id="WP_275473486.1">
    <property type="nucleotide sequence ID" value="NZ_CP162940.1"/>
</dbReference>
<protein>
    <recommendedName>
        <fullName evidence="3">DUF3850 domain-containing protein</fullName>
    </recommendedName>
</protein>
<comment type="caution">
    <text evidence="1">The sequence shown here is derived from an EMBL/GenBank/DDBJ whole genome shotgun (WGS) entry which is preliminary data.</text>
</comment>